<keyword evidence="3" id="KW-1185">Reference proteome</keyword>
<feature type="chain" id="PRO_5016870005" evidence="1">
    <location>
        <begin position="21"/>
        <end position="162"/>
    </location>
</feature>
<reference evidence="2 3" key="1">
    <citation type="submission" date="2018-07" db="EMBL/GenBank/DDBJ databases">
        <title>Dyella solisilvae sp. nov., isolated from the pine and broad-leaved mixed forest soil.</title>
        <authorList>
            <person name="Gao Z."/>
            <person name="Qiu L."/>
        </authorList>
    </citation>
    <scope>NUCLEOTIDE SEQUENCE [LARGE SCALE GENOMIC DNA]</scope>
    <source>
        <strain evidence="2 3">DHG54</strain>
    </source>
</reference>
<dbReference type="RefSeq" id="WP_114824874.1">
    <property type="nucleotide sequence ID" value="NZ_QQSY01000002.1"/>
</dbReference>
<name>A0A370K819_9GAMM</name>
<keyword evidence="1" id="KW-0732">Signal</keyword>
<proteinExistence type="predicted"/>
<dbReference type="OrthoDB" id="6047015at2"/>
<accession>A0A370K819</accession>
<protein>
    <submittedName>
        <fullName evidence="2">Uncharacterized protein</fullName>
    </submittedName>
</protein>
<dbReference type="Proteomes" id="UP000254711">
    <property type="component" value="Unassembled WGS sequence"/>
</dbReference>
<dbReference type="AlphaFoldDB" id="A0A370K819"/>
<evidence type="ECO:0000256" key="1">
    <source>
        <dbReference type="SAM" id="SignalP"/>
    </source>
</evidence>
<feature type="signal peptide" evidence="1">
    <location>
        <begin position="1"/>
        <end position="20"/>
    </location>
</feature>
<sequence length="162" mass="17520">MRQALLASLMVGALMGCSSAPTLTTQQRLDLYRQHAGAPVMSFRLDNFMGAQSWTPLGDSALALWAGGREYLIELRGTCTGLSTSGRISITNSANQLVTRFDRVVPRTAAPPMGMNACRISSIRPVDSSALRETKAELRNADLIDRASLQSEPDDENPSAHQ</sequence>
<dbReference type="EMBL" id="QQSY01000002">
    <property type="protein sequence ID" value="RDI98785.1"/>
    <property type="molecule type" value="Genomic_DNA"/>
</dbReference>
<dbReference type="PROSITE" id="PS51257">
    <property type="entry name" value="PROKAR_LIPOPROTEIN"/>
    <property type="match status" value="1"/>
</dbReference>
<gene>
    <name evidence="2" type="ORF">DVT68_09745</name>
</gene>
<comment type="caution">
    <text evidence="2">The sequence shown here is derived from an EMBL/GenBank/DDBJ whole genome shotgun (WGS) entry which is preliminary data.</text>
</comment>
<dbReference type="Pfam" id="PF20101">
    <property type="entry name" value="DUF6491"/>
    <property type="match status" value="1"/>
</dbReference>
<organism evidence="2 3">
    <name type="scientific">Dyella solisilvae</name>
    <dbReference type="NCBI Taxonomy" id="1920168"/>
    <lineage>
        <taxon>Bacteria</taxon>
        <taxon>Pseudomonadati</taxon>
        <taxon>Pseudomonadota</taxon>
        <taxon>Gammaproteobacteria</taxon>
        <taxon>Lysobacterales</taxon>
        <taxon>Rhodanobacteraceae</taxon>
        <taxon>Dyella</taxon>
    </lineage>
</organism>
<evidence type="ECO:0000313" key="3">
    <source>
        <dbReference type="Proteomes" id="UP000254711"/>
    </source>
</evidence>
<dbReference type="InterPro" id="IPR045500">
    <property type="entry name" value="DUF6491"/>
</dbReference>
<evidence type="ECO:0000313" key="2">
    <source>
        <dbReference type="EMBL" id="RDI98785.1"/>
    </source>
</evidence>